<dbReference type="KEGG" id="gfm:Enr17x_36050"/>
<accession>A0A518IEN1</accession>
<sequence length="159" mass="17629">MNTESQYVSSGLHRLFAAVGLLCFLYAFSYWLVGHGSSSRYNPDGTLVNTVLAPVALGPVFLIWQWIRIRRPEPAVLLLTGYGVGWLFLWIVAAYTRLGLALIPLMLVASLIVFLYATILFSQELRSRRFALIPILATTITLFASGQVLVSLTLVPVEI</sequence>
<feature type="transmembrane region" description="Helical" evidence="1">
    <location>
        <begin position="76"/>
        <end position="95"/>
    </location>
</feature>
<feature type="transmembrane region" description="Helical" evidence="1">
    <location>
        <begin position="45"/>
        <end position="64"/>
    </location>
</feature>
<protein>
    <submittedName>
        <fullName evidence="2">Uncharacterized protein</fullName>
    </submittedName>
</protein>
<dbReference type="RefSeq" id="WP_145310838.1">
    <property type="nucleotide sequence ID" value="NZ_CP037452.1"/>
</dbReference>
<keyword evidence="1" id="KW-1133">Transmembrane helix</keyword>
<name>A0A518IEN1_9PLAN</name>
<evidence type="ECO:0000256" key="1">
    <source>
        <dbReference type="SAM" id="Phobius"/>
    </source>
</evidence>
<feature type="transmembrane region" description="Helical" evidence="1">
    <location>
        <begin position="133"/>
        <end position="155"/>
    </location>
</feature>
<keyword evidence="3" id="KW-1185">Reference proteome</keyword>
<reference evidence="2 3" key="1">
    <citation type="submission" date="2019-03" db="EMBL/GenBank/DDBJ databases">
        <title>Deep-cultivation of Planctomycetes and their phenomic and genomic characterization uncovers novel biology.</title>
        <authorList>
            <person name="Wiegand S."/>
            <person name="Jogler M."/>
            <person name="Boedeker C."/>
            <person name="Pinto D."/>
            <person name="Vollmers J."/>
            <person name="Rivas-Marin E."/>
            <person name="Kohn T."/>
            <person name="Peeters S.H."/>
            <person name="Heuer A."/>
            <person name="Rast P."/>
            <person name="Oberbeckmann S."/>
            <person name="Bunk B."/>
            <person name="Jeske O."/>
            <person name="Meyerdierks A."/>
            <person name="Storesund J.E."/>
            <person name="Kallscheuer N."/>
            <person name="Luecker S."/>
            <person name="Lage O.M."/>
            <person name="Pohl T."/>
            <person name="Merkel B.J."/>
            <person name="Hornburger P."/>
            <person name="Mueller R.-W."/>
            <person name="Bruemmer F."/>
            <person name="Labrenz M."/>
            <person name="Spormann A.M."/>
            <person name="Op den Camp H."/>
            <person name="Overmann J."/>
            <person name="Amann R."/>
            <person name="Jetten M.S.M."/>
            <person name="Mascher T."/>
            <person name="Medema M.H."/>
            <person name="Devos D.P."/>
            <person name="Kaster A.-K."/>
            <person name="Ovreas L."/>
            <person name="Rohde M."/>
            <person name="Galperin M.Y."/>
            <person name="Jogler C."/>
        </authorList>
    </citation>
    <scope>NUCLEOTIDE SEQUENCE [LARGE SCALE GENOMIC DNA]</scope>
    <source>
        <strain evidence="2 3">Enr17</strain>
    </source>
</reference>
<feature type="transmembrane region" description="Helical" evidence="1">
    <location>
        <begin position="101"/>
        <end position="121"/>
    </location>
</feature>
<dbReference type="EMBL" id="CP037452">
    <property type="protein sequence ID" value="QDV51549.1"/>
    <property type="molecule type" value="Genomic_DNA"/>
</dbReference>
<keyword evidence="1" id="KW-0472">Membrane</keyword>
<gene>
    <name evidence="2" type="ORF">Enr17x_36050</name>
</gene>
<proteinExistence type="predicted"/>
<organism evidence="2 3">
    <name type="scientific">Gimesia fumaroli</name>
    <dbReference type="NCBI Taxonomy" id="2527976"/>
    <lineage>
        <taxon>Bacteria</taxon>
        <taxon>Pseudomonadati</taxon>
        <taxon>Planctomycetota</taxon>
        <taxon>Planctomycetia</taxon>
        <taxon>Planctomycetales</taxon>
        <taxon>Planctomycetaceae</taxon>
        <taxon>Gimesia</taxon>
    </lineage>
</organism>
<evidence type="ECO:0000313" key="3">
    <source>
        <dbReference type="Proteomes" id="UP000318313"/>
    </source>
</evidence>
<evidence type="ECO:0000313" key="2">
    <source>
        <dbReference type="EMBL" id="QDV51549.1"/>
    </source>
</evidence>
<dbReference type="Proteomes" id="UP000318313">
    <property type="component" value="Chromosome"/>
</dbReference>
<keyword evidence="1" id="KW-0812">Transmembrane</keyword>
<feature type="transmembrane region" description="Helical" evidence="1">
    <location>
        <begin position="12"/>
        <end position="33"/>
    </location>
</feature>
<dbReference type="AlphaFoldDB" id="A0A518IEN1"/>
<dbReference type="OrthoDB" id="9837788at2"/>